<evidence type="ECO:0000256" key="2">
    <source>
        <dbReference type="SAM" id="SignalP"/>
    </source>
</evidence>
<dbReference type="EMBL" id="AP024355">
    <property type="protein sequence ID" value="BCR06776.1"/>
    <property type="molecule type" value="Genomic_DNA"/>
</dbReference>
<dbReference type="Gene3D" id="1.10.780.10">
    <property type="entry name" value="Hydroxylamine Oxidoreductase, Chain A, domain 1"/>
    <property type="match status" value="1"/>
</dbReference>
<dbReference type="InterPro" id="IPR036280">
    <property type="entry name" value="Multihaem_cyt_sf"/>
</dbReference>
<organism evidence="3 4">
    <name type="scientific">Desulfuromonas versatilis</name>
    <dbReference type="NCBI Taxonomy" id="2802975"/>
    <lineage>
        <taxon>Bacteria</taxon>
        <taxon>Pseudomonadati</taxon>
        <taxon>Thermodesulfobacteriota</taxon>
        <taxon>Desulfuromonadia</taxon>
        <taxon>Desulfuromonadales</taxon>
        <taxon>Desulfuromonadaceae</taxon>
        <taxon>Desulfuromonas</taxon>
    </lineage>
</organism>
<reference evidence="3 4" key="1">
    <citation type="journal article" date="2016" name="C (Basel)">
        <title>Selective Growth of and Electricity Production by Marine Exoelectrogenic Bacteria in Self-Aggregated Hydrogel of Microbially Reduced Graphene Oxide.</title>
        <authorList>
            <person name="Yoshida N."/>
            <person name="Goto Y."/>
            <person name="Miyata Y."/>
        </authorList>
    </citation>
    <scope>NUCLEOTIDE SEQUENCE [LARGE SCALE GENOMIC DNA]</scope>
    <source>
        <strain evidence="3 4">NIT-T3</strain>
    </source>
</reference>
<feature type="chain" id="PRO_5046138734" evidence="2">
    <location>
        <begin position="24"/>
        <end position="584"/>
    </location>
</feature>
<dbReference type="Proteomes" id="UP001319827">
    <property type="component" value="Chromosome"/>
</dbReference>
<keyword evidence="4" id="KW-1185">Reference proteome</keyword>
<keyword evidence="1 2" id="KW-0732">Signal</keyword>
<dbReference type="PANTHER" id="PTHR35038">
    <property type="entry name" value="DISSIMILATORY SULFITE REDUCTASE SIRA"/>
    <property type="match status" value="1"/>
</dbReference>
<sequence>MKKSTLTLLALATALSLSLSGCGSNRGSGGDQTAQAGGDGITGAQTLGIENCATCHNQGTSVTADWMASRHANGNAVPDTDNPTCTVCHDQLSDGLQMSLAFAGQAERGVVGCESCHGGGQLHRGIGPLPFPVPGPEQCGQCHGVDQALFHGTRAERLINDTHFDNPATADIEGFVVKTAEQQGCQVCHFNGHNPTLEINDAWARSAHGGHLLSIKDAAATVDERLAAAVTDADAPGWVHYNWDQTTGTGNRASCQRCHTATGIANYLTDPAGYDPANNDFSHLADWTPGTGSPQNEMLYCWGCHADSKGSLRDPGAITADYTGASFTYPDVAESNVCMACHTGRESGGSIAARAANPATDWSNLSFINSHYLTAGGTIFSASGYHYAGREYQTPSNLHAGIGTAGSAGTSADDNGPCVKCHMSSAGAGQSHSFAVVTKDAADLVTAINPDFCNACHVGALALAAGDLNSLRDGFDAALDALEAQLAAKGFVFQPNHPYFATKNWGDAATGPNNMGAAFNFNLLAHDPGAYAHNVRYADRLIWDSIDWLDDNLLNNSTVAAINALGLPVATRDAAVAWIGLSRP</sequence>
<dbReference type="SUPFAM" id="SSF48695">
    <property type="entry name" value="Multiheme cytochromes"/>
    <property type="match status" value="1"/>
</dbReference>
<dbReference type="PROSITE" id="PS51257">
    <property type="entry name" value="PROKAR_LIPOPROTEIN"/>
    <property type="match status" value="1"/>
</dbReference>
<name>A0ABN6E7W1_9BACT</name>
<dbReference type="RefSeq" id="WP_221250158.1">
    <property type="nucleotide sequence ID" value="NZ_AP024355.1"/>
</dbReference>
<evidence type="ECO:0000256" key="1">
    <source>
        <dbReference type="ARBA" id="ARBA00022729"/>
    </source>
</evidence>
<gene>
    <name evidence="3" type="primary">omcB_3</name>
    <name evidence="3" type="ORF">DESUT3_38450</name>
</gene>
<proteinExistence type="predicted"/>
<dbReference type="PANTHER" id="PTHR35038:SF8">
    <property type="entry name" value="C-TYPE POLYHEME CYTOCHROME OMCC"/>
    <property type="match status" value="1"/>
</dbReference>
<reference evidence="3 4" key="2">
    <citation type="journal article" date="2021" name="Int. J. Syst. Evol. Microbiol.">
        <title>Isolation and Polyphasic Characterization of Desulfuromonas versatilis sp. Nov., an Electrogenic Bacteria Capable of Versatile Metabolism Isolated from a Graphene Oxide-Reducing Enrichment Culture.</title>
        <authorList>
            <person name="Xie L."/>
            <person name="Yoshida N."/>
            <person name="Ishii S."/>
            <person name="Meng L."/>
        </authorList>
    </citation>
    <scope>NUCLEOTIDE SEQUENCE [LARGE SCALE GENOMIC DNA]</scope>
    <source>
        <strain evidence="3 4">NIT-T3</strain>
    </source>
</reference>
<dbReference type="Gene3D" id="1.10.1130.10">
    <property type="entry name" value="Flavocytochrome C3, Chain A"/>
    <property type="match status" value="1"/>
</dbReference>
<accession>A0ABN6E7W1</accession>
<dbReference type="InterPro" id="IPR051829">
    <property type="entry name" value="Multiheme_Cytochr_ET"/>
</dbReference>
<feature type="signal peptide" evidence="2">
    <location>
        <begin position="1"/>
        <end position="23"/>
    </location>
</feature>
<evidence type="ECO:0000313" key="4">
    <source>
        <dbReference type="Proteomes" id="UP001319827"/>
    </source>
</evidence>
<protein>
    <submittedName>
        <fullName evidence="3">C-type cytochrome</fullName>
    </submittedName>
</protein>
<evidence type="ECO:0000313" key="3">
    <source>
        <dbReference type="EMBL" id="BCR06776.1"/>
    </source>
</evidence>